<reference evidence="1 2" key="1">
    <citation type="submission" date="2011-09" db="EMBL/GenBank/DDBJ databases">
        <title>The draft genome of Methanotorris formicicus Mc-S-70.</title>
        <authorList>
            <consortium name="US DOE Joint Genome Institute (JGI-PGF)"/>
            <person name="Lucas S."/>
            <person name="Han J."/>
            <person name="Lapidus A."/>
            <person name="Cheng J.-F."/>
            <person name="Goodwin L."/>
            <person name="Pitluck S."/>
            <person name="Peters L."/>
            <person name="Land M.L."/>
            <person name="Hauser L."/>
            <person name="Sieprawska-Lupa M."/>
            <person name="Takai K."/>
            <person name="Miyazaki J."/>
            <person name="Whitman W."/>
            <person name="Woyke T.J."/>
        </authorList>
    </citation>
    <scope>NUCLEOTIDE SEQUENCE [LARGE SCALE GENOMIC DNA]</scope>
    <source>
        <strain evidence="1 2">Mc-S-70</strain>
    </source>
</reference>
<evidence type="ECO:0000313" key="2">
    <source>
        <dbReference type="Proteomes" id="UP000003706"/>
    </source>
</evidence>
<protein>
    <submittedName>
        <fullName evidence="1">Uncharacterized protein</fullName>
    </submittedName>
</protein>
<dbReference type="AlphaFoldDB" id="H1KXP7"/>
<dbReference type="Proteomes" id="UP000003706">
    <property type="component" value="Unassembled WGS sequence"/>
</dbReference>
<keyword evidence="2" id="KW-1185">Reference proteome</keyword>
<accession>H1KXP7</accession>
<proteinExistence type="predicted"/>
<dbReference type="EMBL" id="AGJL01000010">
    <property type="protein sequence ID" value="EHP88120.1"/>
    <property type="molecule type" value="Genomic_DNA"/>
</dbReference>
<dbReference type="RefSeq" id="WP_007044013.1">
    <property type="nucleotide sequence ID" value="NZ_AGJL01000010.1"/>
</dbReference>
<dbReference type="STRING" id="647171.MetfoDRAFT_0570"/>
<sequence>MGISKSSISKITKNIDNVDDLTKIRKTVGDLKKRHISDDAINELIENGYDLEKAKDTIVELRKKGVSAKIIDNLIRKGYSLKEISALQYLKGKIDFKDIEKLASIKNPDNPSQYVLQNVLRKINKEHNDETNINSILFELKTASRLMDKGENVIKFSMNEKGEEIDVLTDKAVYECKNIKQGKKISDNNIGNWANQLNKKIKATGKIGILAFPKHAKISVKNAKEMFKKYGIEKVAFVSDKEIIVKNIDEL</sequence>
<organism evidence="1 2">
    <name type="scientific">Methanotorris formicicus Mc-S-70</name>
    <dbReference type="NCBI Taxonomy" id="647171"/>
    <lineage>
        <taxon>Archaea</taxon>
        <taxon>Methanobacteriati</taxon>
        <taxon>Methanobacteriota</taxon>
        <taxon>Methanomada group</taxon>
        <taxon>Methanococci</taxon>
        <taxon>Methanococcales</taxon>
        <taxon>Methanocaldococcaceae</taxon>
        <taxon>Methanotorris</taxon>
    </lineage>
</organism>
<gene>
    <name evidence="1" type="ORF">MetfoDRAFT_0570</name>
</gene>
<evidence type="ECO:0000313" key="1">
    <source>
        <dbReference type="EMBL" id="EHP88120.1"/>
    </source>
</evidence>
<dbReference type="PATRIC" id="fig|647171.4.peg.563"/>
<name>H1KXP7_9EURY</name>
<comment type="caution">
    <text evidence="1">The sequence shown here is derived from an EMBL/GenBank/DDBJ whole genome shotgun (WGS) entry which is preliminary data.</text>
</comment>